<accession>A0AC60QA66</accession>
<comment type="caution">
    <text evidence="1">The sequence shown here is derived from an EMBL/GenBank/DDBJ whole genome shotgun (WGS) entry which is preliminary data.</text>
</comment>
<evidence type="ECO:0000313" key="2">
    <source>
        <dbReference type="Proteomes" id="UP000805193"/>
    </source>
</evidence>
<proteinExistence type="predicted"/>
<organism evidence="1 2">
    <name type="scientific">Ixodes persulcatus</name>
    <name type="common">Taiga tick</name>
    <dbReference type="NCBI Taxonomy" id="34615"/>
    <lineage>
        <taxon>Eukaryota</taxon>
        <taxon>Metazoa</taxon>
        <taxon>Ecdysozoa</taxon>
        <taxon>Arthropoda</taxon>
        <taxon>Chelicerata</taxon>
        <taxon>Arachnida</taxon>
        <taxon>Acari</taxon>
        <taxon>Parasitiformes</taxon>
        <taxon>Ixodida</taxon>
        <taxon>Ixodoidea</taxon>
        <taxon>Ixodidae</taxon>
        <taxon>Ixodinae</taxon>
        <taxon>Ixodes</taxon>
    </lineage>
</organism>
<protein>
    <submittedName>
        <fullName evidence="1">Uncharacterized protein</fullName>
    </submittedName>
</protein>
<dbReference type="Proteomes" id="UP000805193">
    <property type="component" value="Unassembled WGS sequence"/>
</dbReference>
<name>A0AC60QA66_IXOPE</name>
<evidence type="ECO:0000313" key="1">
    <source>
        <dbReference type="EMBL" id="KAG0429988.1"/>
    </source>
</evidence>
<keyword evidence="2" id="KW-1185">Reference proteome</keyword>
<sequence length="493" mass="54892">MMFKSILSVGTQLELLHAAVALYSTCLPGHDQSPQALYRTLCAEGARTVLLLRDASEINNNPVEEPRRKPWQKILPLKRDYGSSQEDDLALQGEADADDNTEGDPAGDQRATEDEVQPDDRVWISWSSRKQLSTSKGDSPDDDDGGTVTGEETSGHGSACSATTTPVGEEPGDGRGPKSGGDPFSDVFSDASESDSNSEMEEEEDADEAFFSRGLGNFLRAVGERRRDRGRALAAWSLAPRHAGPEHRLLACATFAKNYRIPGTKAVFLSLLAVRRKFRKHGIGTFLLKQLKSPAVVGPYDALVVKSSPGTASFFLKNGFTDDIVLNSRFRLTIRLPYATSVCAGHYPSFPGTPEWNRPEALAAMEEEVERWKQKSLESYQCQVTCLTRLQHEIFRLHALLKKQEHTVQNLRKENCRLQSKLSRAEKKSTRSLIESLEKEAADFERLCSLKLPGLEDRRQRAFPVIRPLRARRENDRPLTSITTLQTWFISAS</sequence>
<gene>
    <name evidence="1" type="ORF">HPB47_023102</name>
</gene>
<reference evidence="1 2" key="1">
    <citation type="journal article" date="2020" name="Cell">
        <title>Large-Scale Comparative Analyses of Tick Genomes Elucidate Their Genetic Diversity and Vector Capacities.</title>
        <authorList>
            <consortium name="Tick Genome and Microbiome Consortium (TIGMIC)"/>
            <person name="Jia N."/>
            <person name="Wang J."/>
            <person name="Shi W."/>
            <person name="Du L."/>
            <person name="Sun Y."/>
            <person name="Zhan W."/>
            <person name="Jiang J.F."/>
            <person name="Wang Q."/>
            <person name="Zhang B."/>
            <person name="Ji P."/>
            <person name="Bell-Sakyi L."/>
            <person name="Cui X.M."/>
            <person name="Yuan T.T."/>
            <person name="Jiang B.G."/>
            <person name="Yang W.F."/>
            <person name="Lam T.T."/>
            <person name="Chang Q.C."/>
            <person name="Ding S.J."/>
            <person name="Wang X.J."/>
            <person name="Zhu J.G."/>
            <person name="Ruan X.D."/>
            <person name="Zhao L."/>
            <person name="Wei J.T."/>
            <person name="Ye R.Z."/>
            <person name="Que T.C."/>
            <person name="Du C.H."/>
            <person name="Zhou Y.H."/>
            <person name="Cheng J.X."/>
            <person name="Dai P.F."/>
            <person name="Guo W.B."/>
            <person name="Han X.H."/>
            <person name="Huang E.J."/>
            <person name="Li L.F."/>
            <person name="Wei W."/>
            <person name="Gao Y.C."/>
            <person name="Liu J.Z."/>
            <person name="Shao H.Z."/>
            <person name="Wang X."/>
            <person name="Wang C.C."/>
            <person name="Yang T.C."/>
            <person name="Huo Q.B."/>
            <person name="Li W."/>
            <person name="Chen H.Y."/>
            <person name="Chen S.E."/>
            <person name="Zhou L.G."/>
            <person name="Ni X.B."/>
            <person name="Tian J.H."/>
            <person name="Sheng Y."/>
            <person name="Liu T."/>
            <person name="Pan Y.S."/>
            <person name="Xia L.Y."/>
            <person name="Li J."/>
            <person name="Zhao F."/>
            <person name="Cao W.C."/>
        </authorList>
    </citation>
    <scope>NUCLEOTIDE SEQUENCE [LARGE SCALE GENOMIC DNA]</scope>
    <source>
        <strain evidence="1">Iper-2018</strain>
    </source>
</reference>
<dbReference type="EMBL" id="JABSTQ010009363">
    <property type="protein sequence ID" value="KAG0429988.1"/>
    <property type="molecule type" value="Genomic_DNA"/>
</dbReference>